<gene>
    <name evidence="2" type="ORF">A2519_08215</name>
</gene>
<dbReference type="PANTHER" id="PTHR23150">
    <property type="entry name" value="SULFATASE MODIFYING FACTOR 1, 2"/>
    <property type="match status" value="1"/>
</dbReference>
<dbReference type="Proteomes" id="UP000179243">
    <property type="component" value="Unassembled WGS sequence"/>
</dbReference>
<dbReference type="InterPro" id="IPR005532">
    <property type="entry name" value="SUMF_dom"/>
</dbReference>
<organism evidence="2 3">
    <name type="scientific">Candidatus Raymondbacteria bacterium RIFOXYD12_FULL_49_13</name>
    <dbReference type="NCBI Taxonomy" id="1817890"/>
    <lineage>
        <taxon>Bacteria</taxon>
        <taxon>Raymondiibacteriota</taxon>
    </lineage>
</organism>
<dbReference type="PANTHER" id="PTHR23150:SF19">
    <property type="entry name" value="FORMYLGLYCINE-GENERATING ENZYME"/>
    <property type="match status" value="1"/>
</dbReference>
<dbReference type="GO" id="GO:0120147">
    <property type="term" value="F:formylglycine-generating oxidase activity"/>
    <property type="evidence" value="ECO:0007669"/>
    <property type="project" value="TreeGrafter"/>
</dbReference>
<dbReference type="SUPFAM" id="SSF56436">
    <property type="entry name" value="C-type lectin-like"/>
    <property type="match status" value="1"/>
</dbReference>
<dbReference type="NCBIfam" id="TIGR04183">
    <property type="entry name" value="Por_Secre_tail"/>
    <property type="match status" value="1"/>
</dbReference>
<sequence>MLRFPVLAVLSAIIIIPFQVNAELTYDTLDLGNGVSLELVLIPAGTFPMGASAEDCAAMDAWQRGFQCPQHQVTLTKPYWMGVYEVTQAQYAAMMPTSVPSYSEEIGPDYPAYQISPAQASGFCRKLSRQVGRAVRLPTDAEWEHACRAGTTTRHFWGDQSNQYCTYTWARACPRNGTFQKVGTKPANPWGLFDINGNVWEYSADNAYSYTADSQIDPYFYDGGITSIVRGGGIPDYETWQTSYSRITIQSVAGYDHGFRVVVNYDGTGIQDKKIGLHKDETNSISCFPNPFNPSTTIAISNQQPASPSASRGGAAVNPVVKIYNENGRLIETLNAMGSRNAVYTWNAADCPSGIYFAKTVVGGRMVSARLLLIK</sequence>
<feature type="domain" description="Sulfatase-modifying factor enzyme-like" evidence="1">
    <location>
        <begin position="38"/>
        <end position="262"/>
    </location>
</feature>
<evidence type="ECO:0000313" key="2">
    <source>
        <dbReference type="EMBL" id="OGK06248.1"/>
    </source>
</evidence>
<dbReference type="AlphaFoldDB" id="A0A1F7FI11"/>
<dbReference type="InterPro" id="IPR042095">
    <property type="entry name" value="SUMF_sf"/>
</dbReference>
<evidence type="ECO:0000259" key="1">
    <source>
        <dbReference type="Pfam" id="PF03781"/>
    </source>
</evidence>
<evidence type="ECO:0000313" key="3">
    <source>
        <dbReference type="Proteomes" id="UP000179243"/>
    </source>
</evidence>
<dbReference type="InterPro" id="IPR026444">
    <property type="entry name" value="Secre_tail"/>
</dbReference>
<proteinExistence type="predicted"/>
<accession>A0A1F7FI11</accession>
<comment type="caution">
    <text evidence="2">The sequence shown here is derived from an EMBL/GenBank/DDBJ whole genome shotgun (WGS) entry which is preliminary data.</text>
</comment>
<dbReference type="EMBL" id="MFYX01000033">
    <property type="protein sequence ID" value="OGK06248.1"/>
    <property type="molecule type" value="Genomic_DNA"/>
</dbReference>
<name>A0A1F7FI11_UNCRA</name>
<protein>
    <recommendedName>
        <fullName evidence="1">Sulfatase-modifying factor enzyme-like domain-containing protein</fullName>
    </recommendedName>
</protein>
<reference evidence="2 3" key="1">
    <citation type="journal article" date="2016" name="Nat. Commun.">
        <title>Thousands of microbial genomes shed light on interconnected biogeochemical processes in an aquifer system.</title>
        <authorList>
            <person name="Anantharaman K."/>
            <person name="Brown C.T."/>
            <person name="Hug L.A."/>
            <person name="Sharon I."/>
            <person name="Castelle C.J."/>
            <person name="Probst A.J."/>
            <person name="Thomas B.C."/>
            <person name="Singh A."/>
            <person name="Wilkins M.J."/>
            <person name="Karaoz U."/>
            <person name="Brodie E.L."/>
            <person name="Williams K.H."/>
            <person name="Hubbard S.S."/>
            <person name="Banfield J.F."/>
        </authorList>
    </citation>
    <scope>NUCLEOTIDE SEQUENCE [LARGE SCALE GENOMIC DNA]</scope>
</reference>
<dbReference type="InterPro" id="IPR016187">
    <property type="entry name" value="CTDL_fold"/>
</dbReference>
<dbReference type="Pfam" id="PF03781">
    <property type="entry name" value="FGE-sulfatase"/>
    <property type="match status" value="1"/>
</dbReference>
<dbReference type="InterPro" id="IPR051043">
    <property type="entry name" value="Sulfatase_Mod_Factor_Kinase"/>
</dbReference>
<dbReference type="Gene3D" id="3.90.1580.10">
    <property type="entry name" value="paralog of FGE (formylglycine-generating enzyme)"/>
    <property type="match status" value="1"/>
</dbReference>